<organism evidence="2 3">
    <name type="scientific">Sinorhizobium medicae</name>
    <dbReference type="NCBI Taxonomy" id="110321"/>
    <lineage>
        <taxon>Bacteria</taxon>
        <taxon>Pseudomonadati</taxon>
        <taxon>Pseudomonadota</taxon>
        <taxon>Alphaproteobacteria</taxon>
        <taxon>Hyphomicrobiales</taxon>
        <taxon>Rhizobiaceae</taxon>
        <taxon>Sinorhizobium/Ensifer group</taxon>
        <taxon>Sinorhizobium</taxon>
    </lineage>
</organism>
<dbReference type="Proteomes" id="UP001190825">
    <property type="component" value="Unassembled WGS sequence"/>
</dbReference>
<sequence length="247" mass="26925">MPLKIVRDFSDPNHTRRVIYEPDRADAPRTRPRGSLYVDPDTGRWRSRRDEASPVKYFVGLDLGQAVDFTAFAVVEKGETGLAVPHLDRVRGLSYPQLVKMTADLMGRPPLAGASQLVVDATGVGRAVLDMLRSADLQPVAVTIHGGDKVTGARRAPRVPKRDLINTLLVVLQAGALKISSELQHAGTLARELSEMRRKLSAAGHDSYGVWRDGEHDDLVLALALAVWRAERTAHAAVSPSLHPGEL</sequence>
<evidence type="ECO:0000313" key="3">
    <source>
        <dbReference type="Proteomes" id="UP001190825"/>
    </source>
</evidence>
<dbReference type="Gene3D" id="3.30.420.240">
    <property type="match status" value="1"/>
</dbReference>
<dbReference type="RefSeq" id="WP_101779045.1">
    <property type="nucleotide sequence ID" value="NZ_NBUC01000132.1"/>
</dbReference>
<accession>A0ABX4TGP8</accession>
<feature type="region of interest" description="Disordered" evidence="1">
    <location>
        <begin position="23"/>
        <end position="45"/>
    </location>
</feature>
<keyword evidence="3" id="KW-1185">Reference proteome</keyword>
<gene>
    <name evidence="2" type="ORF">BMJ33_26380</name>
</gene>
<dbReference type="EMBL" id="NBUC01000132">
    <property type="protein sequence ID" value="PLT97187.1"/>
    <property type="molecule type" value="Genomic_DNA"/>
</dbReference>
<name>A0ABX4TGP8_9HYPH</name>
<evidence type="ECO:0000313" key="2">
    <source>
        <dbReference type="EMBL" id="PLT97187.1"/>
    </source>
</evidence>
<comment type="caution">
    <text evidence="2">The sequence shown here is derived from an EMBL/GenBank/DDBJ whole genome shotgun (WGS) entry which is preliminary data.</text>
</comment>
<proteinExistence type="predicted"/>
<reference evidence="2 3" key="1">
    <citation type="journal article" date="2018" name="FEMS Microbiol. Ecol.">
        <title>Co-invading symbiotic mutualists of Medicago polymorpha retain high ancestral diversity and contain diverse accessory genomes.</title>
        <authorList>
            <person name="Porter S.S."/>
            <person name="Faber-Hammond J.J."/>
            <person name="Friesen M.L."/>
        </authorList>
    </citation>
    <scope>NUCLEOTIDE SEQUENCE [LARGE SCALE GENOMIC DNA]</scope>
    <source>
        <strain evidence="2 3">Str16</strain>
    </source>
</reference>
<protein>
    <recommendedName>
        <fullName evidence="4">Terminase large subunit gp17-like C-terminal domain-containing protein</fullName>
    </recommendedName>
</protein>
<evidence type="ECO:0000256" key="1">
    <source>
        <dbReference type="SAM" id="MobiDB-lite"/>
    </source>
</evidence>
<evidence type="ECO:0008006" key="4">
    <source>
        <dbReference type="Google" id="ProtNLM"/>
    </source>
</evidence>